<gene>
    <name evidence="7" type="ORF">E3O65_05135</name>
</gene>
<proteinExistence type="predicted"/>
<evidence type="ECO:0000256" key="1">
    <source>
        <dbReference type="ARBA" id="ARBA00023015"/>
    </source>
</evidence>
<dbReference type="EMBL" id="SOGJ01000012">
    <property type="protein sequence ID" value="TFC99762.1"/>
    <property type="molecule type" value="Genomic_DNA"/>
</dbReference>
<comment type="caution">
    <text evidence="7">The sequence shown here is derived from an EMBL/GenBank/DDBJ whole genome shotgun (WGS) entry which is preliminary data.</text>
</comment>
<feature type="domain" description="IclR-ED" evidence="6">
    <location>
        <begin position="152"/>
        <end position="314"/>
    </location>
</feature>
<evidence type="ECO:0000313" key="8">
    <source>
        <dbReference type="Proteomes" id="UP000298355"/>
    </source>
</evidence>
<evidence type="ECO:0000259" key="6">
    <source>
        <dbReference type="PROSITE" id="PS51078"/>
    </source>
</evidence>
<sequence>MSGAREPGASEPGANSAKNANSANSANGANGAIGASKPNTSNATGAGKPNTSNATGAGKPNTSNATGAGKPNTSNATGASEPNANGAPHSQTLSRGIRVLEILADSDQAMSIANVAAALGVHRSIAYRILRTLEDHGVVIRDTAGAMRLGPRMAALARGVARSLQTAALPELTSVANELGMTAFVTMLDRAEVVTLVSVEPRQAHATVAQRPGTRHPLGLGAPGIAIQSLLTAAQWSQLGDEERRSEAAEVRTRGFATSHDEVIPGLASVAVPLSVPGEAPAALAVVYLGSGQSATTIGARLVTAASAIAADLR</sequence>
<feature type="compositionally biased region" description="Low complexity" evidence="4">
    <location>
        <begin position="13"/>
        <end position="36"/>
    </location>
</feature>
<keyword evidence="1" id="KW-0805">Transcription regulation</keyword>
<dbReference type="SUPFAM" id="SSF55781">
    <property type="entry name" value="GAF domain-like"/>
    <property type="match status" value="1"/>
</dbReference>
<dbReference type="Pfam" id="PF09339">
    <property type="entry name" value="HTH_IclR"/>
    <property type="match status" value="1"/>
</dbReference>
<dbReference type="PANTHER" id="PTHR30136:SF24">
    <property type="entry name" value="HTH-TYPE TRANSCRIPTIONAL REPRESSOR ALLR"/>
    <property type="match status" value="1"/>
</dbReference>
<dbReference type="PANTHER" id="PTHR30136">
    <property type="entry name" value="HELIX-TURN-HELIX TRANSCRIPTIONAL REGULATOR, ICLR FAMILY"/>
    <property type="match status" value="1"/>
</dbReference>
<dbReference type="PROSITE" id="PS51077">
    <property type="entry name" value="HTH_ICLR"/>
    <property type="match status" value="1"/>
</dbReference>
<evidence type="ECO:0000256" key="2">
    <source>
        <dbReference type="ARBA" id="ARBA00023125"/>
    </source>
</evidence>
<evidence type="ECO:0000256" key="3">
    <source>
        <dbReference type="ARBA" id="ARBA00023163"/>
    </source>
</evidence>
<evidence type="ECO:0000256" key="4">
    <source>
        <dbReference type="SAM" id="MobiDB-lite"/>
    </source>
</evidence>
<feature type="domain" description="HTH iclR-type" evidence="5">
    <location>
        <begin position="90"/>
        <end position="151"/>
    </location>
</feature>
<reference evidence="7 8" key="1">
    <citation type="submission" date="2019-03" db="EMBL/GenBank/DDBJ databases">
        <title>Genomics of glacier-inhabiting Cryobacterium strains.</title>
        <authorList>
            <person name="Liu Q."/>
            <person name="Xin Y.-H."/>
        </authorList>
    </citation>
    <scope>NUCLEOTIDE SEQUENCE [LARGE SCALE GENOMIC DNA]</scope>
    <source>
        <strain evidence="7 8">TMT4-23</strain>
    </source>
</reference>
<dbReference type="Gene3D" id="1.10.10.10">
    <property type="entry name" value="Winged helix-like DNA-binding domain superfamily/Winged helix DNA-binding domain"/>
    <property type="match status" value="1"/>
</dbReference>
<keyword evidence="3" id="KW-0804">Transcription</keyword>
<dbReference type="InterPro" id="IPR036388">
    <property type="entry name" value="WH-like_DNA-bd_sf"/>
</dbReference>
<dbReference type="InterPro" id="IPR029016">
    <property type="entry name" value="GAF-like_dom_sf"/>
</dbReference>
<dbReference type="InterPro" id="IPR036390">
    <property type="entry name" value="WH_DNA-bd_sf"/>
</dbReference>
<dbReference type="PROSITE" id="PS51078">
    <property type="entry name" value="ICLR_ED"/>
    <property type="match status" value="1"/>
</dbReference>
<dbReference type="Pfam" id="PF01614">
    <property type="entry name" value="IclR_C"/>
    <property type="match status" value="1"/>
</dbReference>
<evidence type="ECO:0000259" key="5">
    <source>
        <dbReference type="PROSITE" id="PS51077"/>
    </source>
</evidence>
<dbReference type="Gene3D" id="3.30.450.40">
    <property type="match status" value="1"/>
</dbReference>
<name>A0ABY2J5V6_9MICO</name>
<accession>A0ABY2J5V6</accession>
<keyword evidence="2" id="KW-0238">DNA-binding</keyword>
<feature type="compositionally biased region" description="Polar residues" evidence="4">
    <location>
        <begin position="37"/>
        <end position="91"/>
    </location>
</feature>
<protein>
    <submittedName>
        <fullName evidence="7">ArsR family transcriptional regulator</fullName>
    </submittedName>
</protein>
<keyword evidence="8" id="KW-1185">Reference proteome</keyword>
<dbReference type="SMART" id="SM00346">
    <property type="entry name" value="HTH_ICLR"/>
    <property type="match status" value="1"/>
</dbReference>
<dbReference type="SUPFAM" id="SSF46785">
    <property type="entry name" value="Winged helix' DNA-binding domain"/>
    <property type="match status" value="1"/>
</dbReference>
<feature type="region of interest" description="Disordered" evidence="4">
    <location>
        <begin position="1"/>
        <end position="91"/>
    </location>
</feature>
<dbReference type="InterPro" id="IPR014757">
    <property type="entry name" value="Tscrpt_reg_IclR_C"/>
</dbReference>
<organism evidence="7 8">
    <name type="scientific">Cryobacterium breve</name>
    <dbReference type="NCBI Taxonomy" id="1259258"/>
    <lineage>
        <taxon>Bacteria</taxon>
        <taxon>Bacillati</taxon>
        <taxon>Actinomycetota</taxon>
        <taxon>Actinomycetes</taxon>
        <taxon>Micrococcales</taxon>
        <taxon>Microbacteriaceae</taxon>
        <taxon>Cryobacterium</taxon>
    </lineage>
</organism>
<dbReference type="InterPro" id="IPR005471">
    <property type="entry name" value="Tscrpt_reg_IclR_N"/>
</dbReference>
<evidence type="ECO:0000313" key="7">
    <source>
        <dbReference type="EMBL" id="TFC99762.1"/>
    </source>
</evidence>
<dbReference type="Proteomes" id="UP000298355">
    <property type="component" value="Unassembled WGS sequence"/>
</dbReference>
<dbReference type="InterPro" id="IPR050707">
    <property type="entry name" value="HTH_MetabolicPath_Reg"/>
</dbReference>